<dbReference type="AlphaFoldDB" id="A0A511AYM0"/>
<keyword evidence="2" id="KW-1185">Reference proteome</keyword>
<reference evidence="1 2" key="1">
    <citation type="submission" date="2019-07" db="EMBL/GenBank/DDBJ databases">
        <title>Whole genome shotgun sequence of Gluconobacter wancherniae NBRC 103581.</title>
        <authorList>
            <person name="Hosoyama A."/>
            <person name="Uohara A."/>
            <person name="Ohji S."/>
            <person name="Ichikawa N."/>
        </authorList>
    </citation>
    <scope>NUCLEOTIDE SEQUENCE [LARGE SCALE GENOMIC DNA]</scope>
    <source>
        <strain evidence="1 2">NBRC 103581</strain>
    </source>
</reference>
<dbReference type="EMBL" id="BJUZ01000001">
    <property type="protein sequence ID" value="GEK93304.1"/>
    <property type="molecule type" value="Genomic_DNA"/>
</dbReference>
<accession>A0A511AYM0</accession>
<evidence type="ECO:0000313" key="1">
    <source>
        <dbReference type="EMBL" id="GEK93304.1"/>
    </source>
</evidence>
<dbReference type="Proteomes" id="UP000321230">
    <property type="component" value="Unassembled WGS sequence"/>
</dbReference>
<gene>
    <name evidence="1" type="ORF">GWA01_10740</name>
</gene>
<organism evidence="1 2">
    <name type="scientific">Gluconobacter wancherniae NBRC 103581</name>
    <dbReference type="NCBI Taxonomy" id="656744"/>
    <lineage>
        <taxon>Bacteria</taxon>
        <taxon>Pseudomonadati</taxon>
        <taxon>Pseudomonadota</taxon>
        <taxon>Alphaproteobacteria</taxon>
        <taxon>Acetobacterales</taxon>
        <taxon>Acetobacteraceae</taxon>
        <taxon>Gluconobacter</taxon>
    </lineage>
</organism>
<protein>
    <submittedName>
        <fullName evidence="1">Uncharacterized protein</fullName>
    </submittedName>
</protein>
<proteinExistence type="predicted"/>
<comment type="caution">
    <text evidence="1">The sequence shown here is derived from an EMBL/GenBank/DDBJ whole genome shotgun (WGS) entry which is preliminary data.</text>
</comment>
<name>A0A511AYM0_9PROT</name>
<sequence>MTDMRQVLLLATVVAGLGVGEPHTAHAQIIDPEWRATQAAIKADEQKQCRHMTLTRKFQCQEQLQETYTAKGLVSGTMPYVRRRFGGESVQELDQEIRSINRTYSQARRLNGYEYPLSGELTADMQQGNVSYLSRLIEEKGGMSPLLPFGNR</sequence>
<evidence type="ECO:0000313" key="2">
    <source>
        <dbReference type="Proteomes" id="UP000321230"/>
    </source>
</evidence>